<dbReference type="PANTHER" id="PTHR34488:SF1">
    <property type="entry name" value="SI:CH211-245H14.1-RELATED"/>
    <property type="match status" value="1"/>
</dbReference>
<feature type="region of interest" description="Disordered" evidence="1">
    <location>
        <begin position="1"/>
        <end position="313"/>
    </location>
</feature>
<dbReference type="RefSeq" id="XP_028249947.1">
    <property type="nucleotide sequence ID" value="XM_028394146.1"/>
</dbReference>
<feature type="compositionally biased region" description="Basic and acidic residues" evidence="1">
    <location>
        <begin position="64"/>
        <end position="77"/>
    </location>
</feature>
<dbReference type="OrthoDB" id="8446971at2759"/>
<feature type="compositionally biased region" description="Polar residues" evidence="1">
    <location>
        <begin position="38"/>
        <end position="49"/>
    </location>
</feature>
<feature type="compositionally biased region" description="Basic and acidic residues" evidence="1">
    <location>
        <begin position="171"/>
        <end position="208"/>
    </location>
</feature>
<feature type="compositionally biased region" description="Acidic residues" evidence="1">
    <location>
        <begin position="496"/>
        <end position="505"/>
    </location>
</feature>
<proteinExistence type="predicted"/>
<reference evidence="3" key="1">
    <citation type="submission" date="2025-08" db="UniProtKB">
        <authorList>
            <consortium name="RefSeq"/>
        </authorList>
    </citation>
    <scope>IDENTIFICATION</scope>
</reference>
<feature type="region of interest" description="Disordered" evidence="1">
    <location>
        <begin position="368"/>
        <end position="412"/>
    </location>
</feature>
<feature type="compositionally biased region" description="Polar residues" evidence="1">
    <location>
        <begin position="469"/>
        <end position="484"/>
    </location>
</feature>
<keyword evidence="2" id="KW-1185">Reference proteome</keyword>
<feature type="compositionally biased region" description="Polar residues" evidence="1">
    <location>
        <begin position="377"/>
        <end position="392"/>
    </location>
</feature>
<evidence type="ECO:0000313" key="3">
    <source>
        <dbReference type="RefSeq" id="XP_028249947.1"/>
    </source>
</evidence>
<dbReference type="AlphaFoldDB" id="A0A6P7HHE4"/>
<feature type="compositionally biased region" description="Polar residues" evidence="1">
    <location>
        <begin position="292"/>
        <end position="302"/>
    </location>
</feature>
<organism evidence="2 3">
    <name type="scientific">Parambassis ranga</name>
    <name type="common">Indian glassy fish</name>
    <dbReference type="NCBI Taxonomy" id="210632"/>
    <lineage>
        <taxon>Eukaryota</taxon>
        <taxon>Metazoa</taxon>
        <taxon>Chordata</taxon>
        <taxon>Craniata</taxon>
        <taxon>Vertebrata</taxon>
        <taxon>Euteleostomi</taxon>
        <taxon>Actinopterygii</taxon>
        <taxon>Neopterygii</taxon>
        <taxon>Teleostei</taxon>
        <taxon>Neoteleostei</taxon>
        <taxon>Acanthomorphata</taxon>
        <taxon>Ovalentaria</taxon>
        <taxon>Ambassidae</taxon>
        <taxon>Parambassis</taxon>
    </lineage>
</organism>
<protein>
    <submittedName>
        <fullName evidence="3">Enolase-phosphatase E1-like isoform X1</fullName>
    </submittedName>
</protein>
<dbReference type="GeneID" id="114426626"/>
<evidence type="ECO:0000313" key="2">
    <source>
        <dbReference type="Proteomes" id="UP000515145"/>
    </source>
</evidence>
<feature type="compositionally biased region" description="Basic and acidic residues" evidence="1">
    <location>
        <begin position="303"/>
        <end position="313"/>
    </location>
</feature>
<accession>A0A6P7HHE4</accession>
<dbReference type="Proteomes" id="UP000515145">
    <property type="component" value="Chromosome 21"/>
</dbReference>
<gene>
    <name evidence="3" type="primary">LOC114426626</name>
</gene>
<dbReference type="InParanoid" id="A0A6P7HHE4"/>
<sequence>MSHSSGDADSSTQTAQKMETSSQPVGPKEQKSDDNDSQLDSFTMTNPPLTQIMAEDEEKCQNIQREKKSSEIKDCVPHQDNQAADNTETSQPDSPEEEDKPNNMDPKSEPPAAENMETSPSQPDCSKETSVNREEEEQSAVSRQAAESNSEQTIKRLHSTNDTELSPDNQSDSHHQKKIQEEKMAEDREKCQKIPEELKRSEIKDCVPHQDNQAADNTETSQPDRPEEEDKPDDMYPKSEPPAAENMETSPSQPDCSKETSVNREEEEEQPAVSLQAAESNSEQTIKRLHSANDTELSPENQSDSHHQKKIQEEKMAVYEEKWQKILRELKSSEIKDCVPYAENVIRKRRIHPNDVVDLLADVVKSLPSKKLKTDADSSTQPAQKMETSSQPVGPKEQKKSDDNDSQMAVDEEKWQKILRELKSSEIKDCVPYAENVIRKRRIHPNDVVDLLADVVKSLPSKKLKTDADSSTQPAQKMETSSQPVGPKEQKKSDDNDSQMAEDEEKCQNIQREQKRCKIKDCVPCDQNIFTGMFSCFRCCKRKTARSWIPRVTPVSKVACVVTGETFGAHQTIVGKLENRIWTESSSVQECDIIIVFCPIFSRIGSDVGAVKSHAAVSSTNKPVIVVLMHHTRDEEFSPGGRKWFEDPRFVLEAHVLFHQTQRGLLQCAHNDQAVREIQRVIQTH</sequence>
<feature type="compositionally biased region" description="Polar residues" evidence="1">
    <location>
        <begin position="1"/>
        <end position="24"/>
    </location>
</feature>
<feature type="region of interest" description="Disordered" evidence="1">
    <location>
        <begin position="463"/>
        <end position="506"/>
    </location>
</feature>
<evidence type="ECO:0000256" key="1">
    <source>
        <dbReference type="SAM" id="MobiDB-lite"/>
    </source>
</evidence>
<feature type="compositionally biased region" description="Polar residues" evidence="1">
    <location>
        <begin position="210"/>
        <end position="221"/>
    </location>
</feature>
<feature type="compositionally biased region" description="Polar residues" evidence="1">
    <location>
        <begin position="79"/>
        <end position="93"/>
    </location>
</feature>
<dbReference type="PANTHER" id="PTHR34488">
    <property type="entry name" value="SI:CH211-245H14.1-RELATED"/>
    <property type="match status" value="1"/>
</dbReference>
<feature type="compositionally biased region" description="Polar residues" evidence="1">
    <location>
        <begin position="139"/>
        <end position="152"/>
    </location>
</feature>
<name>A0A6P7HHE4_9TELE</name>
<feature type="compositionally biased region" description="Polar residues" evidence="1">
    <location>
        <begin position="160"/>
        <end position="170"/>
    </location>
</feature>